<reference evidence="4" key="1">
    <citation type="journal article" date="2011" name="J. Bacteriol.">
        <title>Genome sequences of eight morphologically diverse alphaproteobacteria.</title>
        <authorList>
            <consortium name="US DOE Joint Genome Institute"/>
            <person name="Brown P.J."/>
            <person name="Kysela D.T."/>
            <person name="Buechlein A."/>
            <person name="Hemmerich C."/>
            <person name="Brun Y.V."/>
        </authorList>
    </citation>
    <scope>NUCLEOTIDE SEQUENCE [LARGE SCALE GENOMIC DNA]</scope>
    <source>
        <strain evidence="4">ATCC 51888 / DSM 1869 / NCIB 11706 / TK 0415</strain>
    </source>
</reference>
<dbReference type="Gene3D" id="2.30.110.10">
    <property type="entry name" value="Electron Transport, Fmn-binding Protein, Chain A"/>
    <property type="match status" value="1"/>
</dbReference>
<sequence length="247" mass="26521">MTAEKKDVLQPVDDTARRLGKTLIRTARQAALGTIDPVDGSPFVSRVSLATAMDGSPVFLISRLSGHFNNLEKDGRCSLLVGEPGKGDPLAHARITLIGTAAIVPAGSERDNIRRRYLSRHPKSSLYADFPDFAFWKFKIVRASLNGGFGKAFAPKVSDLTTPLEGVEGLADMEEGAVSHMNSDHADAVEKYAKQVGAKNSGWKLAALDPEGLDLTSGDDVARLWFDAPLQSAQDLRPVLVALAKKA</sequence>
<accession>D8JS81</accession>
<dbReference type="PANTHER" id="PTHR13343:SF17">
    <property type="entry name" value="CELLULAR REPRESSOR OF E1A-STIMULATED GENES, ISOFORM A"/>
    <property type="match status" value="1"/>
</dbReference>
<dbReference type="InterPro" id="IPR019595">
    <property type="entry name" value="DUF2470"/>
</dbReference>
<name>D8JS81_HYPDA</name>
<dbReference type="AlphaFoldDB" id="D8JS81"/>
<feature type="domain" description="DUF2470" evidence="1">
    <location>
        <begin position="175"/>
        <end position="243"/>
    </location>
</feature>
<dbReference type="InterPro" id="IPR012349">
    <property type="entry name" value="Split_barrel_FMN-bd"/>
</dbReference>
<dbReference type="STRING" id="582899.Hden_0519"/>
<dbReference type="SUPFAM" id="SSF50475">
    <property type="entry name" value="FMN-binding split barrel"/>
    <property type="match status" value="1"/>
</dbReference>
<dbReference type="Pfam" id="PF13883">
    <property type="entry name" value="CREG_beta-barrel"/>
    <property type="match status" value="1"/>
</dbReference>
<dbReference type="OrthoDB" id="9814594at2"/>
<dbReference type="InterPro" id="IPR037119">
    <property type="entry name" value="Haem_oxidase_HugZ-like_sf"/>
</dbReference>
<evidence type="ECO:0000313" key="3">
    <source>
        <dbReference type="EMBL" id="ADJ22340.1"/>
    </source>
</evidence>
<keyword evidence="4" id="KW-1185">Reference proteome</keyword>
<dbReference type="RefSeq" id="WP_013214559.1">
    <property type="nucleotide sequence ID" value="NC_014313.1"/>
</dbReference>
<gene>
    <name evidence="3" type="ordered locus">Hden_0519</name>
</gene>
<dbReference type="GO" id="GO:0005737">
    <property type="term" value="C:cytoplasm"/>
    <property type="evidence" value="ECO:0007669"/>
    <property type="project" value="UniProtKB-ARBA"/>
</dbReference>
<dbReference type="HOGENOM" id="CLU_053419_1_2_5"/>
<proteinExistence type="predicted"/>
<evidence type="ECO:0000313" key="4">
    <source>
        <dbReference type="Proteomes" id="UP000002033"/>
    </source>
</evidence>
<dbReference type="Proteomes" id="UP000002033">
    <property type="component" value="Chromosome"/>
</dbReference>
<organism evidence="3 4">
    <name type="scientific">Hyphomicrobium denitrificans (strain ATCC 51888 / DSM 1869 / NCIMB 11706 / TK 0415)</name>
    <dbReference type="NCBI Taxonomy" id="582899"/>
    <lineage>
        <taxon>Bacteria</taxon>
        <taxon>Pseudomonadati</taxon>
        <taxon>Pseudomonadota</taxon>
        <taxon>Alphaproteobacteria</taxon>
        <taxon>Hyphomicrobiales</taxon>
        <taxon>Hyphomicrobiaceae</taxon>
        <taxon>Hyphomicrobium</taxon>
    </lineage>
</organism>
<dbReference type="EMBL" id="CP002083">
    <property type="protein sequence ID" value="ADJ22340.1"/>
    <property type="molecule type" value="Genomic_DNA"/>
</dbReference>
<dbReference type="eggNOG" id="COG0748">
    <property type="taxonomic scope" value="Bacteria"/>
</dbReference>
<protein>
    <submittedName>
        <fullName evidence="3">Uncharacterized protein</fullName>
    </submittedName>
</protein>
<evidence type="ECO:0000259" key="2">
    <source>
        <dbReference type="Pfam" id="PF13883"/>
    </source>
</evidence>
<dbReference type="KEGG" id="hdn:Hden_0519"/>
<dbReference type="PANTHER" id="PTHR13343">
    <property type="entry name" value="CREG1 PROTEIN"/>
    <property type="match status" value="1"/>
</dbReference>
<dbReference type="InterPro" id="IPR055343">
    <property type="entry name" value="CREG_beta-barrel"/>
</dbReference>
<feature type="domain" description="CREG-like beta-barrel" evidence="2">
    <location>
        <begin position="18"/>
        <end position="152"/>
    </location>
</feature>
<evidence type="ECO:0000259" key="1">
    <source>
        <dbReference type="Pfam" id="PF10615"/>
    </source>
</evidence>
<dbReference type="Gene3D" id="3.20.180.10">
    <property type="entry name" value="PNP-oxidase-like"/>
    <property type="match status" value="1"/>
</dbReference>
<dbReference type="Pfam" id="PF10615">
    <property type="entry name" value="DUF2470"/>
    <property type="match status" value="1"/>
</dbReference>